<dbReference type="STRING" id="660517.SAMN04487946_111101"/>
<evidence type="ECO:0000313" key="3">
    <source>
        <dbReference type="Proteomes" id="UP000199170"/>
    </source>
</evidence>
<dbReference type="Pfam" id="PF24033">
    <property type="entry name" value="DUF7342"/>
    <property type="match status" value="1"/>
</dbReference>
<dbReference type="CDD" id="cd00090">
    <property type="entry name" value="HTH_ARSR"/>
    <property type="match status" value="1"/>
</dbReference>
<evidence type="ECO:0000256" key="1">
    <source>
        <dbReference type="SAM" id="Coils"/>
    </source>
</evidence>
<protein>
    <recommendedName>
        <fullName evidence="4">ArsR family transcriptional regulator</fullName>
    </recommendedName>
</protein>
<feature type="coiled-coil region" evidence="1">
    <location>
        <begin position="88"/>
        <end position="115"/>
    </location>
</feature>
<reference evidence="3" key="1">
    <citation type="submission" date="2016-10" db="EMBL/GenBank/DDBJ databases">
        <authorList>
            <person name="Varghese N."/>
            <person name="Submissions S."/>
        </authorList>
    </citation>
    <scope>NUCLEOTIDE SEQUENCE [LARGE SCALE GENOMIC DNA]</scope>
    <source>
        <strain evidence="3">CGMCC 1.10118</strain>
    </source>
</reference>
<dbReference type="Proteomes" id="UP000199170">
    <property type="component" value="Unassembled WGS sequence"/>
</dbReference>
<dbReference type="OrthoDB" id="183382at2157"/>
<evidence type="ECO:0000313" key="2">
    <source>
        <dbReference type="EMBL" id="SDY33325.1"/>
    </source>
</evidence>
<sequence length="172" mass="19804">MSDSGTTDHTAKVARIREVAMTVREPKNAGEIAEAAGVARNTAEKYLTQLVEADKLATIQRGRETRYYPDPVTQYFDQIRDLVNDHRKDELTAELDAIRDDIDEWKEEYDVESADELRATVGDDIPASERRQRRHDAEDWDYYEHQAMLIKQAIQLYDTIEATRESRIASAN</sequence>
<accession>A0A1H3J158</accession>
<evidence type="ECO:0008006" key="4">
    <source>
        <dbReference type="Google" id="ProtNLM"/>
    </source>
</evidence>
<dbReference type="InterPro" id="IPR011991">
    <property type="entry name" value="ArsR-like_HTH"/>
</dbReference>
<dbReference type="InterPro" id="IPR055766">
    <property type="entry name" value="DUF7342"/>
</dbReference>
<dbReference type="InterPro" id="IPR036388">
    <property type="entry name" value="WH-like_DNA-bd_sf"/>
</dbReference>
<dbReference type="Gene3D" id="1.10.10.10">
    <property type="entry name" value="Winged helix-like DNA-binding domain superfamily/Winged helix DNA-binding domain"/>
    <property type="match status" value="1"/>
</dbReference>
<gene>
    <name evidence="2" type="ORF">SAMN04487946_111101</name>
</gene>
<name>A0A1H3J158_9EURY</name>
<proteinExistence type="predicted"/>
<keyword evidence="3" id="KW-1185">Reference proteome</keyword>
<dbReference type="AlphaFoldDB" id="A0A1H3J158"/>
<keyword evidence="1" id="KW-0175">Coiled coil</keyword>
<dbReference type="InterPro" id="IPR036390">
    <property type="entry name" value="WH_DNA-bd_sf"/>
</dbReference>
<dbReference type="EMBL" id="FNPB01000011">
    <property type="protein sequence ID" value="SDY33325.1"/>
    <property type="molecule type" value="Genomic_DNA"/>
</dbReference>
<organism evidence="2 3">
    <name type="scientific">Halobellus clavatus</name>
    <dbReference type="NCBI Taxonomy" id="660517"/>
    <lineage>
        <taxon>Archaea</taxon>
        <taxon>Methanobacteriati</taxon>
        <taxon>Methanobacteriota</taxon>
        <taxon>Stenosarchaea group</taxon>
        <taxon>Halobacteria</taxon>
        <taxon>Halobacteriales</taxon>
        <taxon>Haloferacaceae</taxon>
        <taxon>Halobellus</taxon>
    </lineage>
</organism>
<dbReference type="SUPFAM" id="SSF46785">
    <property type="entry name" value="Winged helix' DNA-binding domain"/>
    <property type="match status" value="1"/>
</dbReference>